<sequence length="458" mass="48825">MMRTGLVLAAIAGVALSAQAQTPPQDNSASWPAEVRQIYNEFKSQCRNGGGKFIPDKANFAIQTEVTGDGKPDWVIDYGAWDCQVPEILRFADNAPESGSAYCGTAGCSTVILGSGRRGLTPIFEDNVRGWDAVKLPNGEPALELSVHGSVCGGVGAEVCIRTLAWNRTEWNTVRTYRWTDADYAAHQNGMDGDPFVEPPQHTARWQFAGQGDGAIAAVVDHPEITAVGLRCIPGGGIYMTVVPGSGMVPPQAGQPLMMTFTGYTDNIDGNQQLMQEPGRNDFSGEVDEVVLSLMSGKDDMLGVIASGDGGGEWQSLTPLSLGGSSAAIRSLTAQCSGVAGAAASQQAAGQQPVAPLNIVPGHYVVEGNSCGNPGFEVVFYDGKRFGLMRGGRPGTEDENFLDPLGKVSRIREGLLLEDWQTVVDVMSPTRIRTMHEEFGQPMRWCPADQIPAGYRAR</sequence>
<evidence type="ECO:0000313" key="3">
    <source>
        <dbReference type="Proteomes" id="UP001206067"/>
    </source>
</evidence>
<name>A0ABT1XMI3_9SPHN</name>
<feature type="chain" id="PRO_5046663208" evidence="1">
    <location>
        <begin position="21"/>
        <end position="458"/>
    </location>
</feature>
<dbReference type="EMBL" id="JANKHH010000001">
    <property type="protein sequence ID" value="MCR2832865.1"/>
    <property type="molecule type" value="Genomic_DNA"/>
</dbReference>
<dbReference type="Proteomes" id="UP001206067">
    <property type="component" value="Unassembled WGS sequence"/>
</dbReference>
<keyword evidence="3" id="KW-1185">Reference proteome</keyword>
<accession>A0ABT1XMI3</accession>
<organism evidence="2 3">
    <name type="scientific">Parerythrobacter lacustris</name>
    <dbReference type="NCBI Taxonomy" id="2969984"/>
    <lineage>
        <taxon>Bacteria</taxon>
        <taxon>Pseudomonadati</taxon>
        <taxon>Pseudomonadota</taxon>
        <taxon>Alphaproteobacteria</taxon>
        <taxon>Sphingomonadales</taxon>
        <taxon>Erythrobacteraceae</taxon>
        <taxon>Parerythrobacter</taxon>
    </lineage>
</organism>
<dbReference type="RefSeq" id="WP_257594622.1">
    <property type="nucleotide sequence ID" value="NZ_JANKHH010000001.1"/>
</dbReference>
<proteinExistence type="predicted"/>
<comment type="caution">
    <text evidence="2">The sequence shown here is derived from an EMBL/GenBank/DDBJ whole genome shotgun (WGS) entry which is preliminary data.</text>
</comment>
<evidence type="ECO:0000256" key="1">
    <source>
        <dbReference type="SAM" id="SignalP"/>
    </source>
</evidence>
<feature type="signal peptide" evidence="1">
    <location>
        <begin position="1"/>
        <end position="20"/>
    </location>
</feature>
<evidence type="ECO:0000313" key="2">
    <source>
        <dbReference type="EMBL" id="MCR2832865.1"/>
    </source>
</evidence>
<protein>
    <submittedName>
        <fullName evidence="2">Uncharacterized protein</fullName>
    </submittedName>
</protein>
<reference evidence="2 3" key="1">
    <citation type="submission" date="2022-08" db="EMBL/GenBank/DDBJ databases">
        <title>Polyphasic taxonomy analysis of Qipengyuania sp.RS5-5.</title>
        <authorList>
            <person name="Xamxidin M."/>
            <person name="Wu M."/>
        </authorList>
    </citation>
    <scope>NUCLEOTIDE SEQUENCE [LARGE SCALE GENOMIC DNA]</scope>
    <source>
        <strain evidence="2 3">RS5-5</strain>
    </source>
</reference>
<gene>
    <name evidence="2" type="ORF">NSO95_02805</name>
</gene>
<keyword evidence="1" id="KW-0732">Signal</keyword>